<evidence type="ECO:0000313" key="4">
    <source>
        <dbReference type="Proteomes" id="UP000566711"/>
    </source>
</evidence>
<feature type="transmembrane region" description="Helical" evidence="2">
    <location>
        <begin position="171"/>
        <end position="189"/>
    </location>
</feature>
<keyword evidence="2" id="KW-0472">Membrane</keyword>
<keyword evidence="2" id="KW-1133">Transmembrane helix</keyword>
<feature type="transmembrane region" description="Helical" evidence="2">
    <location>
        <begin position="99"/>
        <end position="118"/>
    </location>
</feature>
<dbReference type="AlphaFoldDB" id="A0A7W2EMA1"/>
<gene>
    <name evidence="3" type="ORF">H3H36_24535</name>
</gene>
<feature type="transmembrane region" description="Helical" evidence="2">
    <location>
        <begin position="139"/>
        <end position="159"/>
    </location>
</feature>
<evidence type="ECO:0000313" key="3">
    <source>
        <dbReference type="EMBL" id="MBA5608518.1"/>
    </source>
</evidence>
<dbReference type="Proteomes" id="UP000566711">
    <property type="component" value="Unassembled WGS sequence"/>
</dbReference>
<name>A0A7W2EMA1_9BURK</name>
<dbReference type="CDD" id="cd02440">
    <property type="entry name" value="AdoMet_MTases"/>
    <property type="match status" value="1"/>
</dbReference>
<organism evidence="3 4">
    <name type="scientific">Rugamonas fusca</name>
    <dbReference type="NCBI Taxonomy" id="2758568"/>
    <lineage>
        <taxon>Bacteria</taxon>
        <taxon>Pseudomonadati</taxon>
        <taxon>Pseudomonadota</taxon>
        <taxon>Betaproteobacteria</taxon>
        <taxon>Burkholderiales</taxon>
        <taxon>Oxalobacteraceae</taxon>
        <taxon>Telluria group</taxon>
        <taxon>Rugamonas</taxon>
    </lineage>
</organism>
<dbReference type="EMBL" id="JACEZS010000033">
    <property type="protein sequence ID" value="MBA5608518.1"/>
    <property type="molecule type" value="Genomic_DNA"/>
</dbReference>
<protein>
    <submittedName>
        <fullName evidence="3">Fused MFS/spermidine synthase</fullName>
    </submittedName>
</protein>
<keyword evidence="1" id="KW-0620">Polyamine biosynthesis</keyword>
<feature type="transmembrane region" description="Helical" evidence="2">
    <location>
        <begin position="37"/>
        <end position="56"/>
    </location>
</feature>
<keyword evidence="4" id="KW-1185">Reference proteome</keyword>
<feature type="transmembrane region" description="Helical" evidence="2">
    <location>
        <begin position="333"/>
        <end position="356"/>
    </location>
</feature>
<dbReference type="GO" id="GO:0006596">
    <property type="term" value="P:polyamine biosynthetic process"/>
    <property type="evidence" value="ECO:0007669"/>
    <property type="project" value="UniProtKB-KW"/>
</dbReference>
<feature type="transmembrane region" description="Helical" evidence="2">
    <location>
        <begin position="243"/>
        <end position="262"/>
    </location>
</feature>
<proteinExistence type="predicted"/>
<dbReference type="PANTHER" id="PTHR43317">
    <property type="entry name" value="THERMOSPERMINE SYNTHASE ACAULIS5"/>
    <property type="match status" value="1"/>
</dbReference>
<feature type="transmembrane region" description="Helical" evidence="2">
    <location>
        <begin position="68"/>
        <end position="87"/>
    </location>
</feature>
<dbReference type="NCBIfam" id="NF037959">
    <property type="entry name" value="MFS_SpdSyn"/>
    <property type="match status" value="1"/>
</dbReference>
<feature type="transmembrane region" description="Helical" evidence="2">
    <location>
        <begin position="274"/>
        <end position="294"/>
    </location>
</feature>
<feature type="transmembrane region" description="Helical" evidence="2">
    <location>
        <begin position="300"/>
        <end position="321"/>
    </location>
</feature>
<sequence>MTLLYASTIFLSAFLLFQIQPIVGKMVLPWFGGSAAVWSTCMLFFQLLLLLGYLYAHLTMRHLRPRRQAVLHSVLLAASVALLPIMPDASWKPGGDADPSWRILGLMAAMIGLPYFLLSSTGPLIQAWYAREEAGRIPYRLFALSNCGSLLGLLSYPLWFEPRLAAGAMSLGWSAGYGVFVLCCSALSLRGAWMAGNAPVSTADAAPAAPERSAHARWAALAALPTVLLMAITSHLTENIAPIPLLWVLPLVLYLLSFILCFEGGGWYRRGWYLPLFVAIVPLMIVLSMFPLLLSESAAGQIALFSASLFVCCMVCHGELARLKPAPARLTSYYLMIAAGGAIGGVFVALLAPRLFNDNYELPMAAIGALLLVFLTVCREPDVVMPLMGSGESWRKAIVFTATLSTCLYVGKELLIDRGAIKARNFYGIVRVRDVGQGSAAARQLSHGTILHGFQYLRLDRRRWPTSYYGPASGAGVGLAASRTEAAQRVGVVGLGAGTMAAYCRPGDYYRFYEINPLVSQLAASEFSFLSDCKARVEIAHGDARLSLEAEPPQHFDLLVLDAFSGDAIPVHLLTREAFGAYFRHLNGGGVLAVHVSNLHLDLVPVVQSAAAYYQRDSFLVDSYSDPQAGVSRAQWVLVGRPASMAHPERIRHVATQAPRRTAVRPWTDDYSSILSVLK</sequence>
<accession>A0A7W2EMA1</accession>
<reference evidence="3 4" key="1">
    <citation type="submission" date="2020-07" db="EMBL/GenBank/DDBJ databases">
        <title>Novel species isolated from subtropical streams in China.</title>
        <authorList>
            <person name="Lu H."/>
        </authorList>
    </citation>
    <scope>NUCLEOTIDE SEQUENCE [LARGE SCALE GENOMIC DNA]</scope>
    <source>
        <strain evidence="3 4">FT3S</strain>
    </source>
</reference>
<dbReference type="InterPro" id="IPR029063">
    <property type="entry name" value="SAM-dependent_MTases_sf"/>
</dbReference>
<evidence type="ECO:0000256" key="1">
    <source>
        <dbReference type="ARBA" id="ARBA00023115"/>
    </source>
</evidence>
<evidence type="ECO:0000256" key="2">
    <source>
        <dbReference type="SAM" id="Phobius"/>
    </source>
</evidence>
<dbReference type="RefSeq" id="WP_182220677.1">
    <property type="nucleotide sequence ID" value="NZ_JACEZS010000033.1"/>
</dbReference>
<feature type="transmembrane region" description="Helical" evidence="2">
    <location>
        <begin position="218"/>
        <end position="237"/>
    </location>
</feature>
<comment type="caution">
    <text evidence="3">The sequence shown here is derived from an EMBL/GenBank/DDBJ whole genome shotgun (WGS) entry which is preliminary data.</text>
</comment>
<dbReference type="SUPFAM" id="SSF53335">
    <property type="entry name" value="S-adenosyl-L-methionine-dependent methyltransferases"/>
    <property type="match status" value="1"/>
</dbReference>
<keyword evidence="2" id="KW-0812">Transmembrane</keyword>
<dbReference type="PANTHER" id="PTHR43317:SF1">
    <property type="entry name" value="THERMOSPERMINE SYNTHASE ACAULIS5"/>
    <property type="match status" value="1"/>
</dbReference>
<dbReference type="Gene3D" id="3.40.50.150">
    <property type="entry name" value="Vaccinia Virus protein VP39"/>
    <property type="match status" value="1"/>
</dbReference>